<dbReference type="Proteomes" id="UP001415857">
    <property type="component" value="Unassembled WGS sequence"/>
</dbReference>
<dbReference type="PANTHER" id="PTHR15288">
    <property type="entry name" value="DENN DOMAIN-CONTAINING PROTEIN 2"/>
    <property type="match status" value="1"/>
</dbReference>
<dbReference type="Pfam" id="PF02141">
    <property type="entry name" value="DENN"/>
    <property type="match status" value="1"/>
</dbReference>
<dbReference type="Gene3D" id="3.30.450.200">
    <property type="match status" value="1"/>
</dbReference>
<dbReference type="InterPro" id="IPR005112">
    <property type="entry name" value="dDENN_dom"/>
</dbReference>
<evidence type="ECO:0000256" key="1">
    <source>
        <dbReference type="SAM" id="MobiDB-lite"/>
    </source>
</evidence>
<dbReference type="SMART" id="SM00801">
    <property type="entry name" value="dDENN"/>
    <property type="match status" value="1"/>
</dbReference>
<feature type="region of interest" description="Disordered" evidence="1">
    <location>
        <begin position="221"/>
        <end position="251"/>
    </location>
</feature>
<dbReference type="Pfam" id="PF03456">
    <property type="entry name" value="uDENN"/>
    <property type="match status" value="1"/>
</dbReference>
<protein>
    <recommendedName>
        <fullName evidence="2">UDENN domain-containing protein</fullName>
    </recommendedName>
</protein>
<dbReference type="InterPro" id="IPR001194">
    <property type="entry name" value="cDENN_dom"/>
</dbReference>
<keyword evidence="4" id="KW-1185">Reference proteome</keyword>
<sequence length="683" mass="76744">MNNLCGNIDFLFIYFSLQVLFKYPQGKKLALRLKDLATFCFPGGVKARLLERTPSLSDLNELVYGQEHLGRDDLSFIFSLKVADNATLYGVCLHVPEIVQRPPGILGFSSPLSQSPRRCSRFLVSAPRCYCVLTRVPFFELHYEFLNSIIAQERLNRITQFVSEMALTDYVPSVSKLHDQVNENTDSLDTECFTDWMASAIPLDSAIALTAAAAGIISDDEVPTSSSRTWEPQSPESVTASEASDFSQVREVDKDGRNNLQYLDDYASEASEIRCDSLERTCESYENGQTSPEVGTFSCGRNRTLERLGSSESLFSPVRSMGSEDEDDEGFLNYEKDVVDDMIMEWARENKNDLLQIVCAYHALFLPPRGSEIVFQSLEHLQAIVYRRPPVSVLGLCEKFIDSRFQDSLEAAEVNAKLAAAEEAFALSIWTTATTCRALSLESVLALLAGVLLEKQVVVVCPNLGVLSATVLSLVPMIRPFEWQSLLLPVLPRKMLDFLDAPVPFIVGIQHKPADLKMKTSNLVHVNVIKDQVKMCHLPTLPRRKELVSELRPIHARMARENLVATRHPVYKCNEVQAEAASQFLNVIRRYLESLCSDLRSHTITSVQSNNDRVSLLLKDSFIDSFPSRDQPFIKLFVDTQLFTVLSDSRLSSYEHECANLNLFEVQNISPKVQDAKQELHVT</sequence>
<dbReference type="EMBL" id="JBBPBK010000007">
    <property type="protein sequence ID" value="KAK9280897.1"/>
    <property type="molecule type" value="Genomic_DNA"/>
</dbReference>
<gene>
    <name evidence="3" type="ORF">L1049_003788</name>
</gene>
<evidence type="ECO:0000259" key="2">
    <source>
        <dbReference type="PROSITE" id="PS50211"/>
    </source>
</evidence>
<proteinExistence type="predicted"/>
<dbReference type="AlphaFoldDB" id="A0AAP0WVF8"/>
<dbReference type="SMART" id="SM00799">
    <property type="entry name" value="DENN"/>
    <property type="match status" value="1"/>
</dbReference>
<dbReference type="Gene3D" id="3.40.50.11500">
    <property type="match status" value="1"/>
</dbReference>
<comment type="caution">
    <text evidence="3">The sequence shown here is derived from an EMBL/GenBank/DDBJ whole genome shotgun (WGS) entry which is preliminary data.</text>
</comment>
<accession>A0AAP0WVF8</accession>
<organism evidence="3 4">
    <name type="scientific">Liquidambar formosana</name>
    <name type="common">Formosan gum</name>
    <dbReference type="NCBI Taxonomy" id="63359"/>
    <lineage>
        <taxon>Eukaryota</taxon>
        <taxon>Viridiplantae</taxon>
        <taxon>Streptophyta</taxon>
        <taxon>Embryophyta</taxon>
        <taxon>Tracheophyta</taxon>
        <taxon>Spermatophyta</taxon>
        <taxon>Magnoliopsida</taxon>
        <taxon>eudicotyledons</taxon>
        <taxon>Gunneridae</taxon>
        <taxon>Pentapetalae</taxon>
        <taxon>Saxifragales</taxon>
        <taxon>Altingiaceae</taxon>
        <taxon>Liquidambar</taxon>
    </lineage>
</organism>
<dbReference type="PANTHER" id="PTHR15288:SF0">
    <property type="entry name" value="UDENN DOMAIN-CONTAINING PROTEIN"/>
    <property type="match status" value="1"/>
</dbReference>
<reference evidence="3 4" key="1">
    <citation type="journal article" date="2024" name="Plant J.">
        <title>Genome sequences and population genomics reveal climatic adaptation and genomic divergence between two closely related sweetgum species.</title>
        <authorList>
            <person name="Xu W.Q."/>
            <person name="Ren C.Q."/>
            <person name="Zhang X.Y."/>
            <person name="Comes H.P."/>
            <person name="Liu X.H."/>
            <person name="Li Y.G."/>
            <person name="Kettle C.J."/>
            <person name="Jalonen R."/>
            <person name="Gaisberger H."/>
            <person name="Ma Y.Z."/>
            <person name="Qiu Y.X."/>
        </authorList>
    </citation>
    <scope>NUCLEOTIDE SEQUENCE [LARGE SCALE GENOMIC DNA]</scope>
    <source>
        <strain evidence="3">Hangzhou</strain>
    </source>
</reference>
<feature type="compositionally biased region" description="Polar residues" evidence="1">
    <location>
        <begin position="223"/>
        <end position="247"/>
    </location>
</feature>
<name>A0AAP0WVF8_LIQFO</name>
<evidence type="ECO:0000313" key="4">
    <source>
        <dbReference type="Proteomes" id="UP001415857"/>
    </source>
</evidence>
<dbReference type="InterPro" id="IPR043153">
    <property type="entry name" value="DENN_C"/>
</dbReference>
<dbReference type="PROSITE" id="PS50211">
    <property type="entry name" value="DENN"/>
    <property type="match status" value="1"/>
</dbReference>
<feature type="domain" description="UDENN" evidence="2">
    <location>
        <begin position="1"/>
        <end position="657"/>
    </location>
</feature>
<dbReference type="InterPro" id="IPR005113">
    <property type="entry name" value="uDENN_dom"/>
</dbReference>
<dbReference type="InterPro" id="IPR051942">
    <property type="entry name" value="DENN_domain_containing_2"/>
</dbReference>
<dbReference type="InterPro" id="IPR037516">
    <property type="entry name" value="Tripartite_DENN"/>
</dbReference>
<evidence type="ECO:0000313" key="3">
    <source>
        <dbReference type="EMBL" id="KAK9280897.1"/>
    </source>
</evidence>